<organism evidence="2 3">
    <name type="scientific">Blyttiomyces helicus</name>
    <dbReference type="NCBI Taxonomy" id="388810"/>
    <lineage>
        <taxon>Eukaryota</taxon>
        <taxon>Fungi</taxon>
        <taxon>Fungi incertae sedis</taxon>
        <taxon>Chytridiomycota</taxon>
        <taxon>Chytridiomycota incertae sedis</taxon>
        <taxon>Chytridiomycetes</taxon>
        <taxon>Chytridiomycetes incertae sedis</taxon>
        <taxon>Blyttiomyces</taxon>
    </lineage>
</organism>
<accession>A0A4P9VUF5</accession>
<keyword evidence="1" id="KW-1133">Transmembrane helix</keyword>
<keyword evidence="1" id="KW-0472">Membrane</keyword>
<protein>
    <submittedName>
        <fullName evidence="2">Uncharacterized protein</fullName>
    </submittedName>
</protein>
<reference evidence="3" key="1">
    <citation type="journal article" date="2018" name="Nat. Microbiol.">
        <title>Leveraging single-cell genomics to expand the fungal tree of life.</title>
        <authorList>
            <person name="Ahrendt S.R."/>
            <person name="Quandt C.A."/>
            <person name="Ciobanu D."/>
            <person name="Clum A."/>
            <person name="Salamov A."/>
            <person name="Andreopoulos B."/>
            <person name="Cheng J.F."/>
            <person name="Woyke T."/>
            <person name="Pelin A."/>
            <person name="Henrissat B."/>
            <person name="Reynolds N.K."/>
            <person name="Benny G.L."/>
            <person name="Smith M.E."/>
            <person name="James T.Y."/>
            <person name="Grigoriev I.V."/>
        </authorList>
    </citation>
    <scope>NUCLEOTIDE SEQUENCE [LARGE SCALE GENOMIC DNA]</scope>
</reference>
<keyword evidence="1" id="KW-0812">Transmembrane</keyword>
<proteinExistence type="predicted"/>
<gene>
    <name evidence="2" type="ORF">BDK51DRAFT_49362</name>
</gene>
<feature type="transmembrane region" description="Helical" evidence="1">
    <location>
        <begin position="56"/>
        <end position="74"/>
    </location>
</feature>
<name>A0A4P9VUF5_9FUNG</name>
<evidence type="ECO:0000256" key="1">
    <source>
        <dbReference type="SAM" id="Phobius"/>
    </source>
</evidence>
<sequence length="168" mass="18244">MSEYNHSPHPPRGETIVMSQQNADQRNIAFPAPVYRGAARHPHPPRTHNISMNINLSAPSALFAKAILFVLIVVRADAVCVDRARQTKWPHSSALFGSQLNNYDSGGCNTAIAFGSIGLISAIALGGYVCHAVYKRLAIAETIRQVLSVVSRYGHRSRGAKVAVRRCA</sequence>
<dbReference type="EMBL" id="ML001500">
    <property type="protein sequence ID" value="RKO83221.1"/>
    <property type="molecule type" value="Genomic_DNA"/>
</dbReference>
<evidence type="ECO:0000313" key="3">
    <source>
        <dbReference type="Proteomes" id="UP000269721"/>
    </source>
</evidence>
<dbReference type="AlphaFoldDB" id="A0A4P9VUF5"/>
<evidence type="ECO:0000313" key="2">
    <source>
        <dbReference type="EMBL" id="RKO83221.1"/>
    </source>
</evidence>
<feature type="transmembrane region" description="Helical" evidence="1">
    <location>
        <begin position="111"/>
        <end position="134"/>
    </location>
</feature>
<keyword evidence="3" id="KW-1185">Reference proteome</keyword>
<dbReference type="Proteomes" id="UP000269721">
    <property type="component" value="Unassembled WGS sequence"/>
</dbReference>